<organism evidence="1">
    <name type="scientific">uncultured Blastococcus sp</name>
    <dbReference type="NCBI Taxonomy" id="217144"/>
    <lineage>
        <taxon>Bacteria</taxon>
        <taxon>Bacillati</taxon>
        <taxon>Actinomycetota</taxon>
        <taxon>Actinomycetes</taxon>
        <taxon>Geodermatophilales</taxon>
        <taxon>Geodermatophilaceae</taxon>
        <taxon>Blastococcus</taxon>
        <taxon>environmental samples</taxon>
    </lineage>
</organism>
<proteinExistence type="predicted"/>
<gene>
    <name evidence="1" type="ORF">AVDCRST_MAG52-927</name>
</gene>
<accession>A0A6J4HQM9</accession>
<evidence type="ECO:0000313" key="1">
    <source>
        <dbReference type="EMBL" id="CAA9229181.1"/>
    </source>
</evidence>
<protein>
    <submittedName>
        <fullName evidence="1">Uncharacterized protein</fullName>
    </submittedName>
</protein>
<name>A0A6J4HQM9_9ACTN</name>
<sequence length="44" mass="4509">MSRRALPVAVAAAARVSGSGAGRLFRGHYVDAAIEKVTPVVGED</sequence>
<dbReference type="EMBL" id="CADCTN010000062">
    <property type="protein sequence ID" value="CAA9229181.1"/>
    <property type="molecule type" value="Genomic_DNA"/>
</dbReference>
<dbReference type="AlphaFoldDB" id="A0A6J4HQM9"/>
<reference evidence="1" key="1">
    <citation type="submission" date="2020-02" db="EMBL/GenBank/DDBJ databases">
        <authorList>
            <person name="Meier V. D."/>
        </authorList>
    </citation>
    <scope>NUCLEOTIDE SEQUENCE</scope>
    <source>
        <strain evidence="1">AVDCRST_MAG52</strain>
    </source>
</reference>